<dbReference type="Pfam" id="PF13579">
    <property type="entry name" value="Glyco_trans_4_4"/>
    <property type="match status" value="1"/>
</dbReference>
<feature type="transmembrane region" description="Helical" evidence="4">
    <location>
        <begin position="64"/>
        <end position="87"/>
    </location>
</feature>
<dbReference type="Proteomes" id="UP000198217">
    <property type="component" value="Chromosome I"/>
</dbReference>
<keyword evidence="4" id="KW-0812">Transmembrane</keyword>
<dbReference type="SUPFAM" id="SSF53756">
    <property type="entry name" value="UDP-Glycosyltransferase/glycogen phosphorylase"/>
    <property type="match status" value="1"/>
</dbReference>
<dbReference type="InterPro" id="IPR028098">
    <property type="entry name" value="Glyco_trans_4-like_N"/>
</dbReference>
<keyword evidence="2 6" id="KW-0808">Transferase</keyword>
<dbReference type="RefSeq" id="WP_088994735.1">
    <property type="nucleotide sequence ID" value="NZ_LT607750.1"/>
</dbReference>
<proteinExistence type="predicted"/>
<accession>A0A1C5IMK5</accession>
<name>A0A1C5IMK5_9ACTN</name>
<evidence type="ECO:0000256" key="4">
    <source>
        <dbReference type="SAM" id="Phobius"/>
    </source>
</evidence>
<evidence type="ECO:0000313" key="7">
    <source>
        <dbReference type="Proteomes" id="UP000198217"/>
    </source>
</evidence>
<keyword evidence="7" id="KW-1185">Reference proteome</keyword>
<keyword evidence="4" id="KW-1133">Transmembrane helix</keyword>
<dbReference type="EMBL" id="LT607750">
    <property type="protein sequence ID" value="SCG59249.1"/>
    <property type="molecule type" value="Genomic_DNA"/>
</dbReference>
<evidence type="ECO:0000313" key="6">
    <source>
        <dbReference type="EMBL" id="SCG59249.1"/>
    </source>
</evidence>
<evidence type="ECO:0000256" key="2">
    <source>
        <dbReference type="ARBA" id="ARBA00022679"/>
    </source>
</evidence>
<sequence length="431" mass="47490">MRSSRPHIAILVANLPAERDRRVIRESLALEANGYDVTIIAPRGDRNLKILPGSRGARLRPYPVFVYGSGVLSFAVEFAWSFLCIAVRLIGEILRGRAHAVQVCNPPDVYWPLALLVRALGRPWVFDHHDLCPEIYATRSGGSPNRLVFRLLTMMEWLTLRSASAVFATNESFREIAVRRGVPPEKVTVVRNGPAAGEIRPSDPTPTSGEHRIVYLGVLGPQDNVEGAVLAADELTRRRSRRDWRLLIAGDGESMPVLRKLVADLGLGDVVEFTGWLESRAVDELLRTATVAIQPDEPTRMNELSTMAKTVEYLARGVPVVAVDLIETRRSAGDAAVYVSHGTPEEFADAIGDLLDDAPRRARMAEIGRSRFADQLAWEHQTVAYIDVWHRLLAGHPRPTTDESRIGQPPAVTGGSPSRVAPGTSVPEPRR</sequence>
<reference evidence="6 7" key="1">
    <citation type="submission" date="2016-06" db="EMBL/GenBank/DDBJ databases">
        <authorList>
            <person name="Kjaerup R.B."/>
            <person name="Dalgaard T.S."/>
            <person name="Juul-Madsen H.R."/>
        </authorList>
    </citation>
    <scope>NUCLEOTIDE SEQUENCE [LARGE SCALE GENOMIC DNA]</scope>
    <source>
        <strain evidence="6 7">DSM 43904</strain>
    </source>
</reference>
<evidence type="ECO:0000259" key="5">
    <source>
        <dbReference type="Pfam" id="PF13579"/>
    </source>
</evidence>
<evidence type="ECO:0000256" key="1">
    <source>
        <dbReference type="ARBA" id="ARBA00022676"/>
    </source>
</evidence>
<protein>
    <submittedName>
        <fullName evidence="6">Glycosyltransferase involved in cell wall bisynthesis</fullName>
    </submittedName>
</protein>
<evidence type="ECO:0000256" key="3">
    <source>
        <dbReference type="SAM" id="MobiDB-lite"/>
    </source>
</evidence>
<dbReference type="CDD" id="cd03794">
    <property type="entry name" value="GT4_WbuB-like"/>
    <property type="match status" value="1"/>
</dbReference>
<gene>
    <name evidence="6" type="ORF">GA0070609_3527</name>
</gene>
<dbReference type="GO" id="GO:0016757">
    <property type="term" value="F:glycosyltransferase activity"/>
    <property type="evidence" value="ECO:0007669"/>
    <property type="project" value="UniProtKB-KW"/>
</dbReference>
<keyword evidence="1" id="KW-0328">Glycosyltransferase</keyword>
<feature type="domain" description="Glycosyltransferase subfamily 4-like N-terminal" evidence="5">
    <location>
        <begin position="29"/>
        <end position="193"/>
    </location>
</feature>
<feature type="region of interest" description="Disordered" evidence="3">
    <location>
        <begin position="398"/>
        <end position="431"/>
    </location>
</feature>
<dbReference type="PANTHER" id="PTHR12526:SF624">
    <property type="entry name" value="BLR6297 PROTEIN"/>
    <property type="match status" value="1"/>
</dbReference>
<keyword evidence="4" id="KW-0472">Membrane</keyword>
<organism evidence="6 7">
    <name type="scientific">Micromonospora echinaurantiaca</name>
    <dbReference type="NCBI Taxonomy" id="47857"/>
    <lineage>
        <taxon>Bacteria</taxon>
        <taxon>Bacillati</taxon>
        <taxon>Actinomycetota</taxon>
        <taxon>Actinomycetes</taxon>
        <taxon>Micromonosporales</taxon>
        <taxon>Micromonosporaceae</taxon>
        <taxon>Micromonospora</taxon>
    </lineage>
</organism>
<dbReference type="AlphaFoldDB" id="A0A1C5IMK5"/>
<dbReference type="Gene3D" id="3.40.50.2000">
    <property type="entry name" value="Glycogen Phosphorylase B"/>
    <property type="match status" value="2"/>
</dbReference>
<dbReference type="PANTHER" id="PTHR12526">
    <property type="entry name" value="GLYCOSYLTRANSFERASE"/>
    <property type="match status" value="1"/>
</dbReference>
<dbReference type="Pfam" id="PF13692">
    <property type="entry name" value="Glyco_trans_1_4"/>
    <property type="match status" value="1"/>
</dbReference>